<keyword evidence="4" id="KW-1185">Reference proteome</keyword>
<sequence length="114" mass="12474">MLYNHEPSIECSADSVAVVFKTLKPFDGRVYAKGFVDQIGCVGSGMGNQVPTLNLTFSDCGVQRTRQLSPPGITVSTTIVISFHKVFITKVDRAYRISCFYMEAAKSVTAMLDV</sequence>
<evidence type="ECO:0000313" key="5">
    <source>
        <dbReference type="WBParaSite" id="nRc.2.0.1.t12283-RA"/>
    </source>
</evidence>
<evidence type="ECO:0000313" key="4">
    <source>
        <dbReference type="Proteomes" id="UP000887565"/>
    </source>
</evidence>
<dbReference type="Proteomes" id="UP000887565">
    <property type="component" value="Unplaced"/>
</dbReference>
<proteinExistence type="predicted"/>
<evidence type="ECO:0000256" key="1">
    <source>
        <dbReference type="ARBA" id="ARBA00022460"/>
    </source>
</evidence>
<evidence type="ECO:0000259" key="3">
    <source>
        <dbReference type="PROSITE" id="PS51034"/>
    </source>
</evidence>
<organism evidence="4 5">
    <name type="scientific">Romanomermis culicivorax</name>
    <name type="common">Nematode worm</name>
    <dbReference type="NCBI Taxonomy" id="13658"/>
    <lineage>
        <taxon>Eukaryota</taxon>
        <taxon>Metazoa</taxon>
        <taxon>Ecdysozoa</taxon>
        <taxon>Nematoda</taxon>
        <taxon>Enoplea</taxon>
        <taxon>Dorylaimia</taxon>
        <taxon>Mermithida</taxon>
        <taxon>Mermithoidea</taxon>
        <taxon>Mermithidae</taxon>
        <taxon>Romanomermis</taxon>
    </lineage>
</organism>
<dbReference type="InterPro" id="IPR001507">
    <property type="entry name" value="ZP_dom"/>
</dbReference>
<evidence type="ECO:0000256" key="2">
    <source>
        <dbReference type="ARBA" id="ARBA00022729"/>
    </source>
</evidence>
<feature type="domain" description="ZP" evidence="3">
    <location>
        <begin position="10"/>
        <end position="114"/>
    </location>
</feature>
<dbReference type="Pfam" id="PF25057">
    <property type="entry name" value="CUT_N"/>
    <property type="match status" value="1"/>
</dbReference>
<keyword evidence="1" id="KW-0193">Cuticle</keyword>
<dbReference type="PANTHER" id="PTHR22907">
    <property type="entry name" value="GH04558P"/>
    <property type="match status" value="1"/>
</dbReference>
<name>A0A915IEQ6_ROMCU</name>
<dbReference type="PROSITE" id="PS51034">
    <property type="entry name" value="ZP_2"/>
    <property type="match status" value="1"/>
</dbReference>
<accession>A0A915IEQ6</accession>
<dbReference type="GO" id="GO:0042302">
    <property type="term" value="F:structural constituent of cuticle"/>
    <property type="evidence" value="ECO:0007669"/>
    <property type="project" value="UniProtKB-KW"/>
</dbReference>
<reference evidence="5" key="1">
    <citation type="submission" date="2022-11" db="UniProtKB">
        <authorList>
            <consortium name="WormBaseParasite"/>
        </authorList>
    </citation>
    <scope>IDENTIFICATION</scope>
</reference>
<dbReference type="WBParaSite" id="nRc.2.0.1.t12283-RA">
    <property type="protein sequence ID" value="nRc.2.0.1.t12283-RA"/>
    <property type="gene ID" value="nRc.2.0.1.g12283"/>
</dbReference>
<keyword evidence="2" id="KW-0732">Signal</keyword>
<dbReference type="AlphaFoldDB" id="A0A915IEQ6"/>
<dbReference type="InterPro" id="IPR056953">
    <property type="entry name" value="CUT_N"/>
</dbReference>
<dbReference type="InterPro" id="IPR051962">
    <property type="entry name" value="Cuticlin"/>
</dbReference>
<protein>
    <submittedName>
        <fullName evidence="5">ZP domain-containing protein</fullName>
    </submittedName>
</protein>
<dbReference type="PANTHER" id="PTHR22907:SF54">
    <property type="entry name" value="GH04558P"/>
    <property type="match status" value="1"/>
</dbReference>